<proteinExistence type="predicted"/>
<accession>A0AA36GZM2</accession>
<keyword evidence="2" id="KW-1185">Reference proteome</keyword>
<dbReference type="EMBL" id="CATQJL010000305">
    <property type="protein sequence ID" value="CAJ0601269.1"/>
    <property type="molecule type" value="Genomic_DNA"/>
</dbReference>
<dbReference type="Proteomes" id="UP001176961">
    <property type="component" value="Unassembled WGS sequence"/>
</dbReference>
<protein>
    <submittedName>
        <fullName evidence="1">Uncharacterized protein</fullName>
    </submittedName>
</protein>
<evidence type="ECO:0000313" key="2">
    <source>
        <dbReference type="Proteomes" id="UP001176961"/>
    </source>
</evidence>
<name>A0AA36GZM2_CYLNA</name>
<dbReference type="AlphaFoldDB" id="A0AA36GZM2"/>
<evidence type="ECO:0000313" key="1">
    <source>
        <dbReference type="EMBL" id="CAJ0601269.1"/>
    </source>
</evidence>
<reference evidence="1" key="1">
    <citation type="submission" date="2023-07" db="EMBL/GenBank/DDBJ databases">
        <authorList>
            <consortium name="CYATHOMIX"/>
        </authorList>
    </citation>
    <scope>NUCLEOTIDE SEQUENCE</scope>
    <source>
        <strain evidence="1">N/A</strain>
    </source>
</reference>
<comment type="caution">
    <text evidence="1">The sequence shown here is derived from an EMBL/GenBank/DDBJ whole genome shotgun (WGS) entry which is preliminary data.</text>
</comment>
<gene>
    <name evidence="1" type="ORF">CYNAS_LOCUS13252</name>
</gene>
<organism evidence="1 2">
    <name type="scientific">Cylicocyclus nassatus</name>
    <name type="common">Nematode worm</name>
    <dbReference type="NCBI Taxonomy" id="53992"/>
    <lineage>
        <taxon>Eukaryota</taxon>
        <taxon>Metazoa</taxon>
        <taxon>Ecdysozoa</taxon>
        <taxon>Nematoda</taxon>
        <taxon>Chromadorea</taxon>
        <taxon>Rhabditida</taxon>
        <taxon>Rhabditina</taxon>
        <taxon>Rhabditomorpha</taxon>
        <taxon>Strongyloidea</taxon>
        <taxon>Strongylidae</taxon>
        <taxon>Cylicocyclus</taxon>
    </lineage>
</organism>
<sequence length="109" mass="12737">MPRLGYESQLCNSLKDLKAEKEVTGCFGCFSCFFKKKKKDGEELPDYVPPYHNATDPICQCEECFLFRERERNSLGRKLEDCFLEFLEWLGDDGLGDGFARKFLKECQR</sequence>